<feature type="compositionally biased region" description="Polar residues" evidence="1">
    <location>
        <begin position="117"/>
        <end position="126"/>
    </location>
</feature>
<feature type="region of interest" description="Disordered" evidence="1">
    <location>
        <begin position="162"/>
        <end position="184"/>
    </location>
</feature>
<gene>
    <name evidence="2" type="ORF">MNOR_LOCUS28314</name>
</gene>
<accession>A0AAV2RQW8</accession>
<reference evidence="2 3" key="1">
    <citation type="submission" date="2024-05" db="EMBL/GenBank/DDBJ databases">
        <authorList>
            <person name="Wallberg A."/>
        </authorList>
    </citation>
    <scope>NUCLEOTIDE SEQUENCE [LARGE SCALE GENOMIC DNA]</scope>
</reference>
<dbReference type="AlphaFoldDB" id="A0AAV2RQW8"/>
<feature type="region of interest" description="Disordered" evidence="1">
    <location>
        <begin position="1"/>
        <end position="56"/>
    </location>
</feature>
<evidence type="ECO:0000313" key="3">
    <source>
        <dbReference type="Proteomes" id="UP001497623"/>
    </source>
</evidence>
<sequence>MDPQNSFGKNKKSIILSTNPNKEPYSNTARFGKSLRGRSDVNSSYQTSQEFQRFYRKPNEQYSLKISHEPDMSTMKPKVSNTSFQSKRNLKPFLQNHNNKNKGIQKRQGLQSLFIKQNSSKTIDQGRQNRELPKSQTDRKSQIHINKDYRKVNRRIVNRRKKSERIGRHKVKSTSNSSTNMNSTVTDQSIRTFNKENDQKSLLKPIQFTEDKNETIENIKDERRRFPRRKGYGVQRKQKGNSFGYVIKEPGMHHEYSITYGE</sequence>
<feature type="compositionally biased region" description="Polar residues" evidence="1">
    <location>
        <begin position="15"/>
        <end position="29"/>
    </location>
</feature>
<comment type="caution">
    <text evidence="2">The sequence shown here is derived from an EMBL/GenBank/DDBJ whole genome shotgun (WGS) entry which is preliminary data.</text>
</comment>
<name>A0AAV2RQW8_MEGNR</name>
<feature type="region of interest" description="Disordered" evidence="1">
    <location>
        <begin position="117"/>
        <end position="141"/>
    </location>
</feature>
<feature type="compositionally biased region" description="Basic and acidic residues" evidence="1">
    <location>
        <begin position="127"/>
        <end position="141"/>
    </location>
</feature>
<dbReference type="EMBL" id="CAXKWB010031039">
    <property type="protein sequence ID" value="CAL4139021.1"/>
    <property type="molecule type" value="Genomic_DNA"/>
</dbReference>
<keyword evidence="3" id="KW-1185">Reference proteome</keyword>
<organism evidence="2 3">
    <name type="scientific">Meganyctiphanes norvegica</name>
    <name type="common">Northern krill</name>
    <name type="synonym">Thysanopoda norvegica</name>
    <dbReference type="NCBI Taxonomy" id="48144"/>
    <lineage>
        <taxon>Eukaryota</taxon>
        <taxon>Metazoa</taxon>
        <taxon>Ecdysozoa</taxon>
        <taxon>Arthropoda</taxon>
        <taxon>Crustacea</taxon>
        <taxon>Multicrustacea</taxon>
        <taxon>Malacostraca</taxon>
        <taxon>Eumalacostraca</taxon>
        <taxon>Eucarida</taxon>
        <taxon>Euphausiacea</taxon>
        <taxon>Euphausiidae</taxon>
        <taxon>Meganyctiphanes</taxon>
    </lineage>
</organism>
<protein>
    <submittedName>
        <fullName evidence="2">Uncharacterized protein</fullName>
    </submittedName>
</protein>
<feature type="compositionally biased region" description="Basic residues" evidence="1">
    <location>
        <begin position="162"/>
        <end position="172"/>
    </location>
</feature>
<proteinExistence type="predicted"/>
<feature type="region of interest" description="Disordered" evidence="1">
    <location>
        <begin position="67"/>
        <end position="86"/>
    </location>
</feature>
<dbReference type="Proteomes" id="UP001497623">
    <property type="component" value="Unassembled WGS sequence"/>
</dbReference>
<feature type="compositionally biased region" description="Polar residues" evidence="1">
    <location>
        <begin position="40"/>
        <end position="51"/>
    </location>
</feature>
<feature type="compositionally biased region" description="Low complexity" evidence="1">
    <location>
        <begin position="173"/>
        <end position="184"/>
    </location>
</feature>
<evidence type="ECO:0000256" key="1">
    <source>
        <dbReference type="SAM" id="MobiDB-lite"/>
    </source>
</evidence>
<evidence type="ECO:0000313" key="2">
    <source>
        <dbReference type="EMBL" id="CAL4139021.1"/>
    </source>
</evidence>